<dbReference type="InterPro" id="IPR042177">
    <property type="entry name" value="Cell/Rod_1"/>
</dbReference>
<sequence>MENTNKSPIKIFLILISLSLLIFLADRVGMLSSTKGVLENIFVPIERFVYQKKISLTVDSSSEIAQLQKENRKLVNLVVQLETCQKENNDMRRLLNAPLPSEWKFLPAKIIGFNEGTILLDKGSNQKLGSGSIAVYENIYVGKISYLGENFSRLITPLSPYSKILAVVKDPQQSGFIARGLLVSQNNKLYLQKILLEVHPQVNDLVLTDIQGGLPPDLPIGKITKINKKDNDIFQEAEIEPLVGYQRISNLFLTNFD</sequence>
<proteinExistence type="inferred from homology"/>
<feature type="domain" description="Rod shape-determining protein MreC beta-barrel core" evidence="5">
    <location>
        <begin position="116"/>
        <end position="253"/>
    </location>
</feature>
<dbReference type="EMBL" id="PEYO01000012">
    <property type="protein sequence ID" value="PIU03650.1"/>
    <property type="molecule type" value="Genomic_DNA"/>
</dbReference>
<protein>
    <recommendedName>
        <fullName evidence="2">Cell shape-determining protein MreC</fullName>
    </recommendedName>
    <alternativeName>
        <fullName evidence="4">Cell shape protein MreC</fullName>
    </alternativeName>
</protein>
<gene>
    <name evidence="6" type="ORF">COT44_02050</name>
</gene>
<dbReference type="PANTHER" id="PTHR34138">
    <property type="entry name" value="CELL SHAPE-DETERMINING PROTEIN MREC"/>
    <property type="match status" value="1"/>
</dbReference>
<dbReference type="GO" id="GO:0005886">
    <property type="term" value="C:plasma membrane"/>
    <property type="evidence" value="ECO:0007669"/>
    <property type="project" value="TreeGrafter"/>
</dbReference>
<reference evidence="7" key="1">
    <citation type="submission" date="2017-09" db="EMBL/GenBank/DDBJ databases">
        <title>Depth-based differentiation of microbial function through sediment-hosted aquifers and enrichment of novel symbionts in the deep terrestrial subsurface.</title>
        <authorList>
            <person name="Probst A.J."/>
            <person name="Ladd B."/>
            <person name="Jarett J.K."/>
            <person name="Geller-Mcgrath D.E."/>
            <person name="Sieber C.M.K."/>
            <person name="Emerson J.B."/>
            <person name="Anantharaman K."/>
            <person name="Thomas B.C."/>
            <person name="Malmstrom R."/>
            <person name="Stieglmeier M."/>
            <person name="Klingl A."/>
            <person name="Woyke T."/>
            <person name="Ryan C.M."/>
            <person name="Banfield J.F."/>
        </authorList>
    </citation>
    <scope>NUCLEOTIDE SEQUENCE [LARGE SCALE GENOMIC DNA]</scope>
</reference>
<accession>A0A2M6XD97</accession>
<evidence type="ECO:0000256" key="3">
    <source>
        <dbReference type="ARBA" id="ARBA00022960"/>
    </source>
</evidence>
<evidence type="ECO:0000259" key="5">
    <source>
        <dbReference type="Pfam" id="PF04085"/>
    </source>
</evidence>
<evidence type="ECO:0000256" key="2">
    <source>
        <dbReference type="ARBA" id="ARBA00013855"/>
    </source>
</evidence>
<evidence type="ECO:0000313" key="7">
    <source>
        <dbReference type="Proteomes" id="UP000228996"/>
    </source>
</evidence>
<evidence type="ECO:0000256" key="4">
    <source>
        <dbReference type="ARBA" id="ARBA00032089"/>
    </source>
</evidence>
<dbReference type="Gene3D" id="2.40.10.340">
    <property type="entry name" value="Rod shape-determining protein MreC, domain 1"/>
    <property type="match status" value="1"/>
</dbReference>
<evidence type="ECO:0000313" key="6">
    <source>
        <dbReference type="EMBL" id="PIU03650.1"/>
    </source>
</evidence>
<comment type="caution">
    <text evidence="6">The sequence shown here is derived from an EMBL/GenBank/DDBJ whole genome shotgun (WGS) entry which is preliminary data.</text>
</comment>
<dbReference type="Proteomes" id="UP000228996">
    <property type="component" value="Unassembled WGS sequence"/>
</dbReference>
<dbReference type="InterPro" id="IPR042175">
    <property type="entry name" value="Cell/Rod_MreC_2"/>
</dbReference>
<dbReference type="InterPro" id="IPR007221">
    <property type="entry name" value="MreC"/>
</dbReference>
<keyword evidence="3" id="KW-0133">Cell shape</keyword>
<dbReference type="AlphaFoldDB" id="A0A2M6XD97"/>
<organism evidence="6 7">
    <name type="scientific">Candidatus Shapirobacteria bacterium CG08_land_8_20_14_0_20_39_18</name>
    <dbReference type="NCBI Taxonomy" id="1974883"/>
    <lineage>
        <taxon>Bacteria</taxon>
        <taxon>Candidatus Shapironibacteriota</taxon>
    </lineage>
</organism>
<dbReference type="GO" id="GO:0008360">
    <property type="term" value="P:regulation of cell shape"/>
    <property type="evidence" value="ECO:0007669"/>
    <property type="project" value="UniProtKB-KW"/>
</dbReference>
<dbReference type="Pfam" id="PF04085">
    <property type="entry name" value="MreC"/>
    <property type="match status" value="1"/>
</dbReference>
<comment type="similarity">
    <text evidence="1">Belongs to the MreC family.</text>
</comment>
<dbReference type="PANTHER" id="PTHR34138:SF1">
    <property type="entry name" value="CELL SHAPE-DETERMINING PROTEIN MREC"/>
    <property type="match status" value="1"/>
</dbReference>
<evidence type="ECO:0000256" key="1">
    <source>
        <dbReference type="ARBA" id="ARBA00009369"/>
    </source>
</evidence>
<dbReference type="Gene3D" id="2.40.10.350">
    <property type="entry name" value="Rod shape-determining protein MreC, domain 2"/>
    <property type="match status" value="1"/>
</dbReference>
<name>A0A2M6XD97_9BACT</name>
<dbReference type="InterPro" id="IPR055342">
    <property type="entry name" value="MreC_beta-barrel_core"/>
</dbReference>